<dbReference type="AlphaFoldDB" id="A0A2S0NAD9"/>
<evidence type="ECO:0000313" key="4">
    <source>
        <dbReference type="EMBL" id="AVO45134.1"/>
    </source>
</evidence>
<dbReference type="GO" id="GO:0003677">
    <property type="term" value="F:DNA binding"/>
    <property type="evidence" value="ECO:0007669"/>
    <property type="project" value="UniProtKB-KW"/>
</dbReference>
<dbReference type="Gene3D" id="1.10.260.40">
    <property type="entry name" value="lambda repressor-like DNA-binding domains"/>
    <property type="match status" value="1"/>
</dbReference>
<feature type="region of interest" description="Disordered" evidence="2">
    <location>
        <begin position="1"/>
        <end position="28"/>
    </location>
</feature>
<dbReference type="CDD" id="cd00093">
    <property type="entry name" value="HTH_XRE"/>
    <property type="match status" value="1"/>
</dbReference>
<dbReference type="KEGG" id="phr:C6569_08705"/>
<dbReference type="InterPro" id="IPR001387">
    <property type="entry name" value="Cro/C1-type_HTH"/>
</dbReference>
<dbReference type="OrthoDB" id="9805356at2"/>
<evidence type="ECO:0000256" key="1">
    <source>
        <dbReference type="ARBA" id="ARBA00023125"/>
    </source>
</evidence>
<keyword evidence="1" id="KW-0238">DNA-binding</keyword>
<dbReference type="SMART" id="SM00530">
    <property type="entry name" value="HTH_XRE"/>
    <property type="match status" value="1"/>
</dbReference>
<protein>
    <recommendedName>
        <fullName evidence="3">HTH cro/C1-type domain-containing protein</fullName>
    </recommendedName>
</protein>
<dbReference type="PROSITE" id="PS50943">
    <property type="entry name" value="HTH_CROC1"/>
    <property type="match status" value="1"/>
</dbReference>
<dbReference type="Proteomes" id="UP000237889">
    <property type="component" value="Chromosome"/>
</dbReference>
<organism evidence="4 5">
    <name type="scientific">Phreatobacter cathodiphilus</name>
    <dbReference type="NCBI Taxonomy" id="1868589"/>
    <lineage>
        <taxon>Bacteria</taxon>
        <taxon>Pseudomonadati</taxon>
        <taxon>Pseudomonadota</taxon>
        <taxon>Alphaproteobacteria</taxon>
        <taxon>Hyphomicrobiales</taxon>
        <taxon>Phreatobacteraceae</taxon>
        <taxon>Phreatobacter</taxon>
    </lineage>
</organism>
<dbReference type="InterPro" id="IPR050807">
    <property type="entry name" value="TransReg_Diox_bact_type"/>
</dbReference>
<dbReference type="PANTHER" id="PTHR46797:SF1">
    <property type="entry name" value="METHYLPHOSPHONATE SYNTHASE"/>
    <property type="match status" value="1"/>
</dbReference>
<dbReference type="Gene3D" id="2.60.120.10">
    <property type="entry name" value="Jelly Rolls"/>
    <property type="match status" value="1"/>
</dbReference>
<sequence>MASTAKKKPGSATATDVPASARATDRQDTAARIQGIAARIRSLRTRAGMTLDQLAAATGLDKGYLSRLERQAKTPSITTLMKLADAFAVDLSRLFGDTVERSAITVVRQAERMPYGAGGDEHAYQALFQDDGQHHLSAFVMEPGDHGDRDIGEHAGDEMIYVLNGMVEVAFADHTIVLEAGDSMRFEGHLKHRLRRLGPARSEVLIVIARDGVAKER</sequence>
<name>A0A2S0NAD9_9HYPH</name>
<dbReference type="SUPFAM" id="SSF47413">
    <property type="entry name" value="lambda repressor-like DNA-binding domains"/>
    <property type="match status" value="1"/>
</dbReference>
<dbReference type="InterPro" id="IPR013096">
    <property type="entry name" value="Cupin_2"/>
</dbReference>
<dbReference type="CDD" id="cd02209">
    <property type="entry name" value="cupin_XRE_C"/>
    <property type="match status" value="1"/>
</dbReference>
<dbReference type="InterPro" id="IPR010982">
    <property type="entry name" value="Lambda_DNA-bd_dom_sf"/>
</dbReference>
<reference evidence="4 5" key="1">
    <citation type="submission" date="2018-03" db="EMBL/GenBank/DDBJ databases">
        <title>Genome sequencing of Phreatobacter sp.</title>
        <authorList>
            <person name="Kim S.-J."/>
            <person name="Heo J."/>
            <person name="Kwon S.-W."/>
        </authorList>
    </citation>
    <scope>NUCLEOTIDE SEQUENCE [LARGE SCALE GENOMIC DNA]</scope>
    <source>
        <strain evidence="4 5">S-12</strain>
    </source>
</reference>
<dbReference type="EMBL" id="CP027668">
    <property type="protein sequence ID" value="AVO45134.1"/>
    <property type="molecule type" value="Genomic_DNA"/>
</dbReference>
<evidence type="ECO:0000256" key="2">
    <source>
        <dbReference type="SAM" id="MobiDB-lite"/>
    </source>
</evidence>
<feature type="domain" description="HTH cro/C1-type" evidence="3">
    <location>
        <begin position="40"/>
        <end position="94"/>
    </location>
</feature>
<gene>
    <name evidence="4" type="ORF">C6569_08705</name>
</gene>
<evidence type="ECO:0000259" key="3">
    <source>
        <dbReference type="PROSITE" id="PS50943"/>
    </source>
</evidence>
<evidence type="ECO:0000313" key="5">
    <source>
        <dbReference type="Proteomes" id="UP000237889"/>
    </source>
</evidence>
<proteinExistence type="predicted"/>
<keyword evidence="5" id="KW-1185">Reference proteome</keyword>
<dbReference type="GO" id="GO:0003700">
    <property type="term" value="F:DNA-binding transcription factor activity"/>
    <property type="evidence" value="ECO:0007669"/>
    <property type="project" value="TreeGrafter"/>
</dbReference>
<accession>A0A2S0NAD9</accession>
<dbReference type="SUPFAM" id="SSF51182">
    <property type="entry name" value="RmlC-like cupins"/>
    <property type="match status" value="1"/>
</dbReference>
<dbReference type="InterPro" id="IPR011051">
    <property type="entry name" value="RmlC_Cupin_sf"/>
</dbReference>
<dbReference type="PANTHER" id="PTHR46797">
    <property type="entry name" value="HTH-TYPE TRANSCRIPTIONAL REGULATOR"/>
    <property type="match status" value="1"/>
</dbReference>
<dbReference type="Pfam" id="PF07883">
    <property type="entry name" value="Cupin_2"/>
    <property type="match status" value="1"/>
</dbReference>
<dbReference type="RefSeq" id="WP_106748475.1">
    <property type="nucleotide sequence ID" value="NZ_CP027668.1"/>
</dbReference>
<dbReference type="InterPro" id="IPR014710">
    <property type="entry name" value="RmlC-like_jellyroll"/>
</dbReference>
<dbReference type="GO" id="GO:0005829">
    <property type="term" value="C:cytosol"/>
    <property type="evidence" value="ECO:0007669"/>
    <property type="project" value="TreeGrafter"/>
</dbReference>
<dbReference type="Pfam" id="PF01381">
    <property type="entry name" value="HTH_3"/>
    <property type="match status" value="1"/>
</dbReference>